<evidence type="ECO:0000313" key="1">
    <source>
        <dbReference type="EMBL" id="KRY80841.1"/>
    </source>
</evidence>
<dbReference type="AlphaFoldDB" id="A0A0V1F3V3"/>
<name>A0A0V1F3V3_TRIPS</name>
<proteinExistence type="predicted"/>
<protein>
    <submittedName>
        <fullName evidence="1">Uncharacterized protein</fullName>
    </submittedName>
</protein>
<reference evidence="1 2" key="1">
    <citation type="submission" date="2015-01" db="EMBL/GenBank/DDBJ databases">
        <title>Evolution of Trichinella species and genotypes.</title>
        <authorList>
            <person name="Korhonen P.K."/>
            <person name="Edoardo P."/>
            <person name="Giuseppe L.R."/>
            <person name="Gasser R.B."/>
        </authorList>
    </citation>
    <scope>NUCLEOTIDE SEQUENCE [LARGE SCALE GENOMIC DNA]</scope>
    <source>
        <strain evidence="1">ISS588</strain>
    </source>
</reference>
<evidence type="ECO:0000313" key="2">
    <source>
        <dbReference type="Proteomes" id="UP000054805"/>
    </source>
</evidence>
<dbReference type="EMBL" id="JYDS01006955">
    <property type="protein sequence ID" value="KRY80841.1"/>
    <property type="molecule type" value="Genomic_DNA"/>
</dbReference>
<dbReference type="Proteomes" id="UP000054805">
    <property type="component" value="Unassembled WGS sequence"/>
</dbReference>
<comment type="caution">
    <text evidence="1">The sequence shown here is derived from an EMBL/GenBank/DDBJ whole genome shotgun (WGS) entry which is preliminary data.</text>
</comment>
<keyword evidence="2" id="KW-1185">Reference proteome</keyword>
<accession>A0A0V1F3V3</accession>
<sequence>LDHMAQKGTKRQFDISELSRGIGISVVDIVATFFT</sequence>
<gene>
    <name evidence="1" type="ORF">T4B_6692</name>
</gene>
<feature type="non-terminal residue" evidence="1">
    <location>
        <position position="35"/>
    </location>
</feature>
<feature type="non-terminal residue" evidence="1">
    <location>
        <position position="1"/>
    </location>
</feature>
<organism evidence="1 2">
    <name type="scientific">Trichinella pseudospiralis</name>
    <name type="common">Parasitic roundworm</name>
    <dbReference type="NCBI Taxonomy" id="6337"/>
    <lineage>
        <taxon>Eukaryota</taxon>
        <taxon>Metazoa</taxon>
        <taxon>Ecdysozoa</taxon>
        <taxon>Nematoda</taxon>
        <taxon>Enoplea</taxon>
        <taxon>Dorylaimia</taxon>
        <taxon>Trichinellida</taxon>
        <taxon>Trichinellidae</taxon>
        <taxon>Trichinella</taxon>
    </lineage>
</organism>